<organism evidence="2 3">
    <name type="scientific">Macrostomum lignano</name>
    <dbReference type="NCBI Taxonomy" id="282301"/>
    <lineage>
        <taxon>Eukaryota</taxon>
        <taxon>Metazoa</taxon>
        <taxon>Spiralia</taxon>
        <taxon>Lophotrochozoa</taxon>
        <taxon>Platyhelminthes</taxon>
        <taxon>Rhabditophora</taxon>
        <taxon>Macrostomorpha</taxon>
        <taxon>Macrostomida</taxon>
        <taxon>Macrostomidae</taxon>
        <taxon>Macrostomum</taxon>
    </lineage>
</organism>
<feature type="region of interest" description="Disordered" evidence="1">
    <location>
        <begin position="370"/>
        <end position="417"/>
    </location>
</feature>
<feature type="compositionally biased region" description="Polar residues" evidence="1">
    <location>
        <begin position="394"/>
        <end position="403"/>
    </location>
</feature>
<proteinExistence type="predicted"/>
<dbReference type="AlphaFoldDB" id="A0A1I8FF36"/>
<name>A0A1I8FF36_9PLAT</name>
<reference evidence="3" key="1">
    <citation type="submission" date="2016-11" db="UniProtKB">
        <authorList>
            <consortium name="WormBaseParasite"/>
        </authorList>
    </citation>
    <scope>IDENTIFICATION</scope>
</reference>
<evidence type="ECO:0000313" key="2">
    <source>
        <dbReference type="Proteomes" id="UP000095280"/>
    </source>
</evidence>
<sequence>TRRVHQQEEAGAKNSARLFCRSFNFAGLDGLTRRCAITWRRSACRGEAPLIQHVLEHFARPLAQRQRHPFANEDARYAAGDTRAVGPGPVQPNLGPTVAALSHVFDKTADEAIVVPKAISDVFDNIIISLCKFTGLLSSVETLASSRAALSEELAARQRAAECIRECQLEQLVQDTKFLRMDSLSELVKDLNLCRAGQLPVQGPAVRRAQLRCSLDEETPACFTLNCSCRCCLQNRDRLGPLWSSVRALLLQCIDWQHRVLLPAGALHCGPDPAGHRLLHREDMSAQVFQFLLRLLIPGQAVNPARPVCRQVGAQPMQADWRILFALCWRSAAAGAPAVSRLPGLRSPPTPARGLRASGSAAAEIGVEAATAEHRRPQPTPTDQSAAALHTRSRTPPSCTTLTSRVGSGGGSGGDRDVRMGWTAKHGQLGAGGPRQCPASAQDVSRPASSAGSSAGATCGGCGNGGCWHRRVRRPAIGQQPSWFTQQSLCKRTASHHDTKALVRACEISHLALSSGDIGPTSRPANFESCIHALARLHRGLAARRPGAGAASFRSQLHHQR</sequence>
<keyword evidence="2" id="KW-1185">Reference proteome</keyword>
<accession>A0A1I8FF36</accession>
<dbReference type="Proteomes" id="UP000095280">
    <property type="component" value="Unplaced"/>
</dbReference>
<evidence type="ECO:0000256" key="1">
    <source>
        <dbReference type="SAM" id="MobiDB-lite"/>
    </source>
</evidence>
<feature type="region of interest" description="Disordered" evidence="1">
    <location>
        <begin position="429"/>
        <end position="455"/>
    </location>
</feature>
<evidence type="ECO:0000313" key="3">
    <source>
        <dbReference type="WBParaSite" id="maker-unitig_30690-snap-gene-0.2-mRNA-1"/>
    </source>
</evidence>
<dbReference type="WBParaSite" id="maker-unitig_30690-snap-gene-0.2-mRNA-1">
    <property type="protein sequence ID" value="maker-unitig_30690-snap-gene-0.2-mRNA-1"/>
    <property type="gene ID" value="maker-unitig_30690-snap-gene-0.2"/>
</dbReference>
<protein>
    <submittedName>
        <fullName evidence="3">WASH-7_N domain-containing protein</fullName>
    </submittedName>
</protein>